<accession>A0ABD3PSG4</accession>
<feature type="transmembrane region" description="Helical" evidence="2">
    <location>
        <begin position="551"/>
        <end position="573"/>
    </location>
</feature>
<feature type="domain" description="PhoD-like phosphatase metallophosphatase" evidence="3">
    <location>
        <begin position="193"/>
        <end position="458"/>
    </location>
</feature>
<dbReference type="InterPro" id="IPR018946">
    <property type="entry name" value="PhoD-like_MPP"/>
</dbReference>
<dbReference type="Pfam" id="PF09423">
    <property type="entry name" value="PhoD"/>
    <property type="match status" value="1"/>
</dbReference>
<dbReference type="EMBL" id="JABMIG020000124">
    <property type="protein sequence ID" value="KAL3790661.1"/>
    <property type="molecule type" value="Genomic_DNA"/>
</dbReference>
<evidence type="ECO:0000256" key="2">
    <source>
        <dbReference type="SAM" id="Phobius"/>
    </source>
</evidence>
<evidence type="ECO:0000259" key="3">
    <source>
        <dbReference type="Pfam" id="PF09423"/>
    </source>
</evidence>
<dbReference type="InterPro" id="IPR029052">
    <property type="entry name" value="Metallo-depent_PP-like"/>
</dbReference>
<proteinExistence type="predicted"/>
<keyword evidence="5" id="KW-1185">Reference proteome</keyword>
<organism evidence="4 5">
    <name type="scientific">Cyclotella cryptica</name>
    <dbReference type="NCBI Taxonomy" id="29204"/>
    <lineage>
        <taxon>Eukaryota</taxon>
        <taxon>Sar</taxon>
        <taxon>Stramenopiles</taxon>
        <taxon>Ochrophyta</taxon>
        <taxon>Bacillariophyta</taxon>
        <taxon>Coscinodiscophyceae</taxon>
        <taxon>Thalassiosirophycidae</taxon>
        <taxon>Stephanodiscales</taxon>
        <taxon>Stephanodiscaceae</taxon>
        <taxon>Cyclotella</taxon>
    </lineage>
</organism>
<keyword evidence="2" id="KW-0812">Transmembrane</keyword>
<feature type="region of interest" description="Disordered" evidence="1">
    <location>
        <begin position="618"/>
        <end position="651"/>
    </location>
</feature>
<dbReference type="PANTHER" id="PTHR33987:SF1">
    <property type="entry name" value="CALCINEURIN-LIKE METALLO-PHOSPHOESTERASE SUPERFAMILY PROTEIN"/>
    <property type="match status" value="1"/>
</dbReference>
<keyword evidence="2" id="KW-1133">Transmembrane helix</keyword>
<dbReference type="PANTHER" id="PTHR33987">
    <property type="entry name" value="CALCINEURIN-LIKE METALLO-PHOSPHOESTERASE SUPERFAMILY PROTEIN"/>
    <property type="match status" value="1"/>
</dbReference>
<protein>
    <recommendedName>
        <fullName evidence="3">PhoD-like phosphatase metallophosphatase domain-containing protein</fullName>
    </recommendedName>
</protein>
<name>A0ABD3PSG4_9STRA</name>
<keyword evidence="2" id="KW-0472">Membrane</keyword>
<feature type="transmembrane region" description="Helical" evidence="2">
    <location>
        <begin position="585"/>
        <end position="609"/>
    </location>
</feature>
<dbReference type="Gene3D" id="3.60.21.70">
    <property type="entry name" value="PhoD-like phosphatase"/>
    <property type="match status" value="1"/>
</dbReference>
<evidence type="ECO:0000313" key="4">
    <source>
        <dbReference type="EMBL" id="KAL3790661.1"/>
    </source>
</evidence>
<dbReference type="SUPFAM" id="SSF56300">
    <property type="entry name" value="Metallo-dependent phosphatases"/>
    <property type="match status" value="1"/>
</dbReference>
<evidence type="ECO:0000256" key="1">
    <source>
        <dbReference type="SAM" id="MobiDB-lite"/>
    </source>
</evidence>
<dbReference type="AlphaFoldDB" id="A0ABD3PSG4"/>
<feature type="compositionally biased region" description="Acidic residues" evidence="1">
    <location>
        <begin position="625"/>
        <end position="642"/>
    </location>
</feature>
<comment type="caution">
    <text evidence="4">The sequence shown here is derived from an EMBL/GenBank/DDBJ whole genome shotgun (WGS) entry which is preliminary data.</text>
</comment>
<sequence length="709" mass="79386">MSWKSRKNDCTSSLSNKCCENRGYNLLTFTLVLSFCSFLMFLTSVINTHYNYNTKPYRDWVLAGGVTSNSANFRVRGPASDDGIKREFVLSINPNLAIEKDQILVTHVSYEDFTKQEHFMKRISINSLSPTTTYYYGITYPQSIPNSATMAGDVGKFTTPPADGSRVNFTIATGSCSLTGSTNAMFASALDLNPVLFIHAGDFHYEDLDTLDIDERLQAYDKVMGSQSQRLLYMRTIFAYIWDDHDWLGNNQDAQNVEAGSVAKQSYSLGIPHYELGAIQTGSADEEDTAPKYQAFTIGTVRFIISDLRSESLKSTENFAGQMYSTEQKNWLYNELSQAENYDFVVWVTSRPWTDPDEVGSDSWGGFINDRNELAFHIASTIGAGPKNLLVLSGDNHMVAFDDGSSTDYSNQNEYPGGFPLLHSGPLTNFGSGLKDFIKPQENYFTEGCMAINSEVNHQFSTVEFIFPTEEMEAEGIQPCLELKSYADRSDNVIFQKRLCGDIMREGTLEKDTCTLPRFSLQTEVIFIVALGIIGLNFFVALWMLGFDGCLLAMSYCGIGLFFFFVTVLAAILGSLCFGTLGVNVFAVSIFTLLQSIVGSVFIGVALYFQTSFQSECDQRKDGGDTDGDVELHDEEPENEVETAERKVEMEEVMEEESKMKEVVYSYDSDDDKAFEVGVWESASDVDDDYTEKVDAKKYVEVMLYKQQK</sequence>
<dbReference type="Proteomes" id="UP001516023">
    <property type="component" value="Unassembled WGS sequence"/>
</dbReference>
<gene>
    <name evidence="4" type="ORF">HJC23_009761</name>
</gene>
<dbReference type="InterPro" id="IPR038607">
    <property type="entry name" value="PhoD-like_sf"/>
</dbReference>
<dbReference type="CDD" id="cd07389">
    <property type="entry name" value="MPP_PhoD"/>
    <property type="match status" value="1"/>
</dbReference>
<reference evidence="4 5" key="1">
    <citation type="journal article" date="2020" name="G3 (Bethesda)">
        <title>Improved Reference Genome for Cyclotella cryptica CCMP332, a Model for Cell Wall Morphogenesis, Salinity Adaptation, and Lipid Production in Diatoms (Bacillariophyta).</title>
        <authorList>
            <person name="Roberts W.R."/>
            <person name="Downey K.M."/>
            <person name="Ruck E.C."/>
            <person name="Traller J.C."/>
            <person name="Alverson A.J."/>
        </authorList>
    </citation>
    <scope>NUCLEOTIDE SEQUENCE [LARGE SCALE GENOMIC DNA]</scope>
    <source>
        <strain evidence="4 5">CCMP332</strain>
    </source>
</reference>
<feature type="transmembrane region" description="Helical" evidence="2">
    <location>
        <begin position="525"/>
        <end position="545"/>
    </location>
</feature>
<evidence type="ECO:0000313" key="5">
    <source>
        <dbReference type="Proteomes" id="UP001516023"/>
    </source>
</evidence>
<feature type="transmembrane region" description="Helical" evidence="2">
    <location>
        <begin position="24"/>
        <end position="46"/>
    </location>
</feature>